<dbReference type="GO" id="GO:0043235">
    <property type="term" value="C:receptor complex"/>
    <property type="evidence" value="ECO:0007669"/>
    <property type="project" value="TreeGrafter"/>
</dbReference>
<keyword evidence="7" id="KW-1185">Reference proteome</keyword>
<sequence length="741" mass="82835">MFVGLLTAQALELSSAAQTTTLGSHQGSSPSPLPLSSHLTSAGDDVTGRTQPQSSEGKPGSKFTYLTSSCQWYTVMDINSETGTVMLFPASNVTFSSLTMRFAFNCAWRVRTPSGRYIKIKVKDDPWYSCVDRPVQIGDTVYKNVAEVVYPVNVCVKGKHQVTYSISNVIYVNVPYAVTLPPDGQPCVTFSFEATDVSGRLTLPLVMTSETTGHVLSHEGADRESLYLPLMNATARVNVPRGYVVLISFQMFQVDSPSLSSCYNNDRLTLYDVKIECHGREDERNCPFTSPACEGSLALPSSCLTLITKRLPITWYEAERQCQKQDSRLVTLNTKHKWTLFLSFFHYGKRQWPVHIGARKILSGDRFPRQYWRSWLWADRTVVYGLKVSYRFSSSQVLYLGLENYACLYFDITSPDTVFAQQCNQTRLVYSFVCERTPSSFSSQSPAPAHIAQMTESEQQNLRQWTTMALTECQHGQFARDFISCESSTHCRDVETEELCAVPGGGVMPKFSCITKDHVHYTLVCDFRPDCQDGSDELFCVYPSDCPDTTCSNAQCVFLKDMCDVMENCVDGSDELGCRTDEKIPISNGLTYLPSPALVHLDGRGKAYNEPLEDNSICPDTHFLENELEWLDMKDFLYLRNLKVLVLSKNPLQSIFNSEPSTKQDTLSVIDMSFTALTIFDSEPFVSFPRLSKLSLTHTAIKSISDDGFKFAANLAELNLSGSDPTSTPENDSACMAAKLF</sequence>
<evidence type="ECO:0000313" key="6">
    <source>
        <dbReference type="EMBL" id="PVD28767.1"/>
    </source>
</evidence>
<dbReference type="Gene3D" id="4.10.400.10">
    <property type="entry name" value="Low-density Lipoprotein Receptor"/>
    <property type="match status" value="2"/>
</dbReference>
<dbReference type="Pfam" id="PF00057">
    <property type="entry name" value="Ldl_recept_a"/>
    <property type="match status" value="1"/>
</dbReference>
<accession>A0A2T7P5S0</accession>
<evidence type="ECO:0000259" key="5">
    <source>
        <dbReference type="SMART" id="SM00034"/>
    </source>
</evidence>
<evidence type="ECO:0000256" key="3">
    <source>
        <dbReference type="SAM" id="MobiDB-lite"/>
    </source>
</evidence>
<dbReference type="SMART" id="SM00192">
    <property type="entry name" value="LDLa"/>
    <property type="match status" value="2"/>
</dbReference>
<dbReference type="PANTHER" id="PTHR22722:SF14">
    <property type="entry name" value="MEGALIN, ISOFORM A"/>
    <property type="match status" value="1"/>
</dbReference>
<evidence type="ECO:0000256" key="4">
    <source>
        <dbReference type="SAM" id="SignalP"/>
    </source>
</evidence>
<dbReference type="InterPro" id="IPR016187">
    <property type="entry name" value="CTDL_fold"/>
</dbReference>
<dbReference type="GO" id="GO:0006898">
    <property type="term" value="P:receptor-mediated endocytosis"/>
    <property type="evidence" value="ECO:0007669"/>
    <property type="project" value="TreeGrafter"/>
</dbReference>
<dbReference type="SUPFAM" id="SSF52058">
    <property type="entry name" value="L domain-like"/>
    <property type="match status" value="1"/>
</dbReference>
<feature type="domain" description="C-type lectin" evidence="5">
    <location>
        <begin position="293"/>
        <end position="435"/>
    </location>
</feature>
<dbReference type="EMBL" id="PZQS01000006">
    <property type="protein sequence ID" value="PVD28767.1"/>
    <property type="molecule type" value="Genomic_DNA"/>
</dbReference>
<evidence type="ECO:0000313" key="7">
    <source>
        <dbReference type="Proteomes" id="UP000245119"/>
    </source>
</evidence>
<feature type="signal peptide" evidence="4">
    <location>
        <begin position="1"/>
        <end position="16"/>
    </location>
</feature>
<dbReference type="CDD" id="cd00112">
    <property type="entry name" value="LDLa"/>
    <property type="match status" value="2"/>
</dbReference>
<feature type="disulfide bond" evidence="2">
    <location>
        <begin position="563"/>
        <end position="578"/>
    </location>
</feature>
<dbReference type="InterPro" id="IPR001611">
    <property type="entry name" value="Leu-rich_rpt"/>
</dbReference>
<dbReference type="InterPro" id="IPR002172">
    <property type="entry name" value="LDrepeatLR_classA_rpt"/>
</dbReference>
<protein>
    <recommendedName>
        <fullName evidence="5">C-type lectin domain-containing protein</fullName>
    </recommendedName>
</protein>
<comment type="caution">
    <text evidence="6">The sequence shown here is derived from an EMBL/GenBank/DDBJ whole genome shotgun (WGS) entry which is preliminary data.</text>
</comment>
<proteinExistence type="predicted"/>
<comment type="caution">
    <text evidence="2">Lacks conserved residue(s) required for the propagation of feature annotation.</text>
</comment>
<dbReference type="AlphaFoldDB" id="A0A2T7P5S0"/>
<reference evidence="6 7" key="1">
    <citation type="submission" date="2018-04" db="EMBL/GenBank/DDBJ databases">
        <title>The genome of golden apple snail Pomacea canaliculata provides insight into stress tolerance and invasive adaptation.</title>
        <authorList>
            <person name="Liu C."/>
            <person name="Liu B."/>
            <person name="Ren Y."/>
            <person name="Zhang Y."/>
            <person name="Wang H."/>
            <person name="Li S."/>
            <person name="Jiang F."/>
            <person name="Yin L."/>
            <person name="Zhang G."/>
            <person name="Qian W."/>
            <person name="Fan W."/>
        </authorList>
    </citation>
    <scope>NUCLEOTIDE SEQUENCE [LARGE SCALE GENOMIC DNA]</scope>
    <source>
        <strain evidence="6">SZHN2017</strain>
        <tissue evidence="6">Muscle</tissue>
    </source>
</reference>
<dbReference type="OrthoDB" id="10035376at2759"/>
<dbReference type="InterPro" id="IPR036055">
    <property type="entry name" value="LDL_receptor-like_sf"/>
</dbReference>
<dbReference type="Proteomes" id="UP000245119">
    <property type="component" value="Linkage Group LG6"/>
</dbReference>
<dbReference type="SUPFAM" id="SSF57424">
    <property type="entry name" value="LDL receptor-like module"/>
    <property type="match status" value="2"/>
</dbReference>
<dbReference type="SMART" id="SM00034">
    <property type="entry name" value="CLECT"/>
    <property type="match status" value="1"/>
</dbReference>
<feature type="compositionally biased region" description="Low complexity" evidence="3">
    <location>
        <begin position="22"/>
        <end position="41"/>
    </location>
</feature>
<dbReference type="InterPro" id="IPR016186">
    <property type="entry name" value="C-type_lectin-like/link_sf"/>
</dbReference>
<feature type="disulfide bond" evidence="2">
    <location>
        <begin position="525"/>
        <end position="540"/>
    </location>
</feature>
<organism evidence="6 7">
    <name type="scientific">Pomacea canaliculata</name>
    <name type="common">Golden apple snail</name>
    <dbReference type="NCBI Taxonomy" id="400727"/>
    <lineage>
        <taxon>Eukaryota</taxon>
        <taxon>Metazoa</taxon>
        <taxon>Spiralia</taxon>
        <taxon>Lophotrochozoa</taxon>
        <taxon>Mollusca</taxon>
        <taxon>Gastropoda</taxon>
        <taxon>Caenogastropoda</taxon>
        <taxon>Architaenioglossa</taxon>
        <taxon>Ampullarioidea</taxon>
        <taxon>Ampullariidae</taxon>
        <taxon>Pomacea</taxon>
    </lineage>
</organism>
<dbReference type="PRINTS" id="PR00261">
    <property type="entry name" value="LDLRECEPTOR"/>
</dbReference>
<feature type="region of interest" description="Disordered" evidence="3">
    <location>
        <begin position="21"/>
        <end position="62"/>
    </location>
</feature>
<dbReference type="SUPFAM" id="SSF56436">
    <property type="entry name" value="C-type lectin-like"/>
    <property type="match status" value="1"/>
</dbReference>
<dbReference type="PROSITE" id="PS50068">
    <property type="entry name" value="LDLRA_2"/>
    <property type="match status" value="2"/>
</dbReference>
<dbReference type="Gene3D" id="3.10.100.10">
    <property type="entry name" value="Mannose-Binding Protein A, subunit A"/>
    <property type="match status" value="1"/>
</dbReference>
<dbReference type="GO" id="GO:0042562">
    <property type="term" value="F:hormone binding"/>
    <property type="evidence" value="ECO:0007669"/>
    <property type="project" value="TreeGrafter"/>
</dbReference>
<dbReference type="Gene3D" id="3.80.10.10">
    <property type="entry name" value="Ribonuclease Inhibitor"/>
    <property type="match status" value="1"/>
</dbReference>
<dbReference type="InterPro" id="IPR001304">
    <property type="entry name" value="C-type_lectin-like"/>
</dbReference>
<keyword evidence="4" id="KW-0732">Signal</keyword>
<dbReference type="InterPro" id="IPR051221">
    <property type="entry name" value="LDLR-related"/>
</dbReference>
<keyword evidence="1 2" id="KW-1015">Disulfide bond</keyword>
<evidence type="ECO:0000256" key="2">
    <source>
        <dbReference type="PROSITE-ProRule" id="PRU00124"/>
    </source>
</evidence>
<dbReference type="PROSITE" id="PS51450">
    <property type="entry name" value="LRR"/>
    <property type="match status" value="1"/>
</dbReference>
<evidence type="ECO:0000256" key="1">
    <source>
        <dbReference type="ARBA" id="ARBA00023157"/>
    </source>
</evidence>
<feature type="disulfide bond" evidence="2">
    <location>
        <begin position="551"/>
        <end position="569"/>
    </location>
</feature>
<dbReference type="CDD" id="cd00037">
    <property type="entry name" value="CLECT"/>
    <property type="match status" value="1"/>
</dbReference>
<dbReference type="PANTHER" id="PTHR22722">
    <property type="entry name" value="LOW-DENSITY LIPOPROTEIN RECEPTOR-RELATED PROTEIN 2-RELATED"/>
    <property type="match status" value="1"/>
</dbReference>
<dbReference type="GO" id="GO:0016324">
    <property type="term" value="C:apical plasma membrane"/>
    <property type="evidence" value="ECO:0007669"/>
    <property type="project" value="TreeGrafter"/>
</dbReference>
<name>A0A2T7P5S0_POMCA</name>
<dbReference type="InterPro" id="IPR032675">
    <property type="entry name" value="LRR_dom_sf"/>
</dbReference>
<gene>
    <name evidence="6" type="ORF">C0Q70_11362</name>
</gene>
<feature type="chain" id="PRO_5015767303" description="C-type lectin domain-containing protein" evidence="4">
    <location>
        <begin position="17"/>
        <end position="741"/>
    </location>
</feature>